<evidence type="ECO:0000313" key="3">
    <source>
        <dbReference type="Proteomes" id="UP000324800"/>
    </source>
</evidence>
<organism evidence="2 3">
    <name type="scientific">Streblomastix strix</name>
    <dbReference type="NCBI Taxonomy" id="222440"/>
    <lineage>
        <taxon>Eukaryota</taxon>
        <taxon>Metamonada</taxon>
        <taxon>Preaxostyla</taxon>
        <taxon>Oxymonadida</taxon>
        <taxon>Streblomastigidae</taxon>
        <taxon>Streblomastix</taxon>
    </lineage>
</organism>
<keyword evidence="1" id="KW-0812">Transmembrane</keyword>
<dbReference type="EMBL" id="SNRW01010211">
    <property type="protein sequence ID" value="KAA6376886.1"/>
    <property type="molecule type" value="Genomic_DNA"/>
</dbReference>
<name>A0A5J4V1T1_9EUKA</name>
<evidence type="ECO:0000256" key="1">
    <source>
        <dbReference type="SAM" id="Phobius"/>
    </source>
</evidence>
<dbReference type="Proteomes" id="UP000324800">
    <property type="component" value="Unassembled WGS sequence"/>
</dbReference>
<protein>
    <submittedName>
        <fullName evidence="2">Uncharacterized protein</fullName>
    </submittedName>
</protein>
<sequence length="139" mass="15962">MNEYKWLNYKQKVLRVLILIDRNIFTGKDGINIDEDSKAAIQLEVIEEEYLKEEEKEKVRKRLSIGIIAGIAVGALIIVAVIAIIIIVAIFISKKKKAKKVVRSTDPYMRAHNLPMEIKYPQNNHSLDIVNKGMESNNW</sequence>
<accession>A0A5J4V1T1</accession>
<feature type="transmembrane region" description="Helical" evidence="1">
    <location>
        <begin position="65"/>
        <end position="92"/>
    </location>
</feature>
<proteinExistence type="predicted"/>
<comment type="caution">
    <text evidence="2">The sequence shown here is derived from an EMBL/GenBank/DDBJ whole genome shotgun (WGS) entry which is preliminary data.</text>
</comment>
<reference evidence="2 3" key="1">
    <citation type="submission" date="2019-03" db="EMBL/GenBank/DDBJ databases">
        <title>Single cell metagenomics reveals metabolic interactions within the superorganism composed of flagellate Streblomastix strix and complex community of Bacteroidetes bacteria on its surface.</title>
        <authorList>
            <person name="Treitli S.C."/>
            <person name="Kolisko M."/>
            <person name="Husnik F."/>
            <person name="Keeling P."/>
            <person name="Hampl V."/>
        </authorList>
    </citation>
    <scope>NUCLEOTIDE SEQUENCE [LARGE SCALE GENOMIC DNA]</scope>
    <source>
        <strain evidence="2">ST1C</strain>
    </source>
</reference>
<keyword evidence="1" id="KW-1133">Transmembrane helix</keyword>
<keyword evidence="1" id="KW-0472">Membrane</keyword>
<dbReference type="AlphaFoldDB" id="A0A5J4V1T1"/>
<gene>
    <name evidence="2" type="ORF">EZS28_027586</name>
</gene>
<evidence type="ECO:0000313" key="2">
    <source>
        <dbReference type="EMBL" id="KAA6376886.1"/>
    </source>
</evidence>